<dbReference type="GeneTree" id="ENSGT01030000234550"/>
<dbReference type="GO" id="GO:0071285">
    <property type="term" value="P:cellular response to lithium ion"/>
    <property type="evidence" value="ECO:0007669"/>
    <property type="project" value="TreeGrafter"/>
</dbReference>
<dbReference type="Ensembl" id="ENSECRT00000013209.1">
    <property type="protein sequence ID" value="ENSECRP00000012981.1"/>
    <property type="gene ID" value="ENSECRG00000008676.1"/>
</dbReference>
<evidence type="ECO:0000313" key="9">
    <source>
        <dbReference type="Proteomes" id="UP000694620"/>
    </source>
</evidence>
<dbReference type="PANTHER" id="PTHR10283">
    <property type="entry name" value="SOLUTE CARRIER FAMILY 13 MEMBER"/>
    <property type="match status" value="1"/>
</dbReference>
<comment type="similarity">
    <text evidence="2">Belongs to the SLC13A/DASS transporter (TC 2.A.47) family. NADC subfamily.</text>
</comment>
<dbReference type="GO" id="GO:0015139">
    <property type="term" value="F:alpha-ketoglutarate transmembrane transporter activity"/>
    <property type="evidence" value="ECO:0007669"/>
    <property type="project" value="TreeGrafter"/>
</dbReference>
<feature type="transmembrane region" description="Helical" evidence="7">
    <location>
        <begin position="87"/>
        <end position="106"/>
    </location>
</feature>
<name>A0A8C4SDG4_ERPCA</name>
<keyword evidence="6" id="KW-0406">Ion transport</keyword>
<dbReference type="GO" id="GO:0017153">
    <property type="term" value="F:sodium:dicarboxylate symporter activity"/>
    <property type="evidence" value="ECO:0007669"/>
    <property type="project" value="TreeGrafter"/>
</dbReference>
<keyword evidence="6" id="KW-0739">Sodium transport</keyword>
<feature type="transmembrane region" description="Helical" evidence="7">
    <location>
        <begin position="38"/>
        <end position="67"/>
    </location>
</feature>
<evidence type="ECO:0000256" key="3">
    <source>
        <dbReference type="ARBA" id="ARBA00022692"/>
    </source>
</evidence>
<feature type="transmembrane region" description="Helical" evidence="7">
    <location>
        <begin position="334"/>
        <end position="353"/>
    </location>
</feature>
<dbReference type="GO" id="GO:0015138">
    <property type="term" value="F:fumarate transmembrane transporter activity"/>
    <property type="evidence" value="ECO:0007669"/>
    <property type="project" value="TreeGrafter"/>
</dbReference>
<dbReference type="GO" id="GO:0005886">
    <property type="term" value="C:plasma membrane"/>
    <property type="evidence" value="ECO:0007669"/>
    <property type="project" value="TreeGrafter"/>
</dbReference>
<evidence type="ECO:0000256" key="7">
    <source>
        <dbReference type="SAM" id="Phobius"/>
    </source>
</evidence>
<dbReference type="Proteomes" id="UP000694620">
    <property type="component" value="Chromosome 8"/>
</dbReference>
<reference evidence="8" key="2">
    <citation type="submission" date="2025-08" db="UniProtKB">
        <authorList>
            <consortium name="Ensembl"/>
        </authorList>
    </citation>
    <scope>IDENTIFICATION</scope>
</reference>
<feature type="transmembrane region" description="Helical" evidence="7">
    <location>
        <begin position="14"/>
        <end position="31"/>
    </location>
</feature>
<reference evidence="8" key="3">
    <citation type="submission" date="2025-09" db="UniProtKB">
        <authorList>
            <consortium name="Ensembl"/>
        </authorList>
    </citation>
    <scope>IDENTIFICATION</scope>
</reference>
<sequence>MNLFLKWIWVNKNYLIMFLTPLLLLPLPVVIPSKEAGCAFVIGLMAIFWCTEALPLAITALIPAVLFPMMKIMDSDAVCNQYLKDSNMLFVGGLLIALAVEQWNLHKRIALRVLLIVGVKPALLMMGFMGTTAFLSMWISNTATTAMMVPIAQAVLEQLSNSEAEAQADCEGAHQNPGYEPETMTEKPKLELTDNGSNGHIFQVEEGTGPVTNSSSALRNKYTELSKGMSLCVCYAASIGGTATLTGSTTNLILKGQVDDLFKNNNDVVNFATWFAFSFPNMILMLFLAWFWLQWMYMGFNFKETFGCGKERTERDRKAYNVIKEEHNKLGRMTFAEIGVLIIFIVLVLLWFTRDPGFMKGWATDLFKVENKQYVTDGTVAIFMGMVLFFVPSELPRFVCCERDQSQRETFKAPKALMTWDVVHEKMPWNIVLLLGGGFALAKGSEESGLSGWLGQKLTPLQEIPAPATALIICLLVALFTECSSNVATTTLFLPILASMAQAINLNPLYVMLPCTLCASMAFMLPVATPPNAIAFSYKNLKVIDMVKAGSMLNIIGVLCINLALNTWGMALFHLDTFPEWAKINSTSPNP</sequence>
<keyword evidence="3 7" id="KW-0812">Transmembrane</keyword>
<feature type="transmembrane region" description="Helical" evidence="7">
    <location>
        <begin position="113"/>
        <end position="139"/>
    </location>
</feature>
<dbReference type="GO" id="GO:0015141">
    <property type="term" value="F:succinate transmembrane transporter activity"/>
    <property type="evidence" value="ECO:0007669"/>
    <property type="project" value="TreeGrafter"/>
</dbReference>
<gene>
    <name evidence="8" type="primary">SLC13A2</name>
    <name evidence="8" type="synonym">LOC114655634</name>
</gene>
<dbReference type="OrthoDB" id="6493944at2759"/>
<comment type="subcellular location">
    <subcellularLocation>
        <location evidence="1">Membrane</location>
        <topology evidence="1">Multi-pass membrane protein</topology>
    </subcellularLocation>
</comment>
<accession>A0A8C4SDG4</accession>
<evidence type="ECO:0000256" key="5">
    <source>
        <dbReference type="ARBA" id="ARBA00023136"/>
    </source>
</evidence>
<keyword evidence="5 7" id="KW-0472">Membrane</keyword>
<organism evidence="8 9">
    <name type="scientific">Erpetoichthys calabaricus</name>
    <name type="common">Rope fish</name>
    <name type="synonym">Calamoichthys calabaricus</name>
    <dbReference type="NCBI Taxonomy" id="27687"/>
    <lineage>
        <taxon>Eukaryota</taxon>
        <taxon>Metazoa</taxon>
        <taxon>Chordata</taxon>
        <taxon>Craniata</taxon>
        <taxon>Vertebrata</taxon>
        <taxon>Euteleostomi</taxon>
        <taxon>Actinopterygii</taxon>
        <taxon>Polypteriformes</taxon>
        <taxon>Polypteridae</taxon>
        <taxon>Erpetoichthys</taxon>
    </lineage>
</organism>
<evidence type="ECO:0000256" key="2">
    <source>
        <dbReference type="ARBA" id="ARBA00006772"/>
    </source>
</evidence>
<dbReference type="AlphaFoldDB" id="A0A8C4SDG4"/>
<feature type="transmembrane region" description="Helical" evidence="7">
    <location>
        <begin position="510"/>
        <end position="528"/>
    </location>
</feature>
<dbReference type="PANTHER" id="PTHR10283:SF82">
    <property type="entry name" value="SOLUTE CARRIER FAMILY 13 MEMBER 2"/>
    <property type="match status" value="1"/>
</dbReference>
<feature type="transmembrane region" description="Helical" evidence="7">
    <location>
        <begin position="271"/>
        <end position="293"/>
    </location>
</feature>
<keyword evidence="6" id="KW-0813">Transport</keyword>
<evidence type="ECO:0000256" key="4">
    <source>
        <dbReference type="ARBA" id="ARBA00022989"/>
    </source>
</evidence>
<feature type="transmembrane region" description="Helical" evidence="7">
    <location>
        <begin position="373"/>
        <end position="391"/>
    </location>
</feature>
<keyword evidence="6" id="KW-0915">Sodium</keyword>
<dbReference type="InterPro" id="IPR001898">
    <property type="entry name" value="SLC13A/DASS"/>
</dbReference>
<evidence type="ECO:0000313" key="8">
    <source>
        <dbReference type="Ensembl" id="ENSECRP00000012981.1"/>
    </source>
</evidence>
<reference evidence="8" key="1">
    <citation type="submission" date="2021-06" db="EMBL/GenBank/DDBJ databases">
        <authorList>
            <consortium name="Wellcome Sanger Institute Data Sharing"/>
        </authorList>
    </citation>
    <scope>NUCLEOTIDE SEQUENCE [LARGE SCALE GENOMIC DNA]</scope>
</reference>
<keyword evidence="4 7" id="KW-1133">Transmembrane helix</keyword>
<keyword evidence="9" id="KW-1185">Reference proteome</keyword>
<feature type="transmembrane region" description="Helical" evidence="7">
    <location>
        <begin position="549"/>
        <end position="571"/>
    </location>
</feature>
<protein>
    <submittedName>
        <fullName evidence="8">Solute carrier family 13 member 2</fullName>
    </submittedName>
</protein>
<dbReference type="Pfam" id="PF00939">
    <property type="entry name" value="Na_sulph_symp"/>
    <property type="match status" value="1"/>
</dbReference>
<evidence type="ECO:0000256" key="1">
    <source>
        <dbReference type="ARBA" id="ARBA00004141"/>
    </source>
</evidence>
<evidence type="ECO:0000256" key="6">
    <source>
        <dbReference type="ARBA" id="ARBA00023201"/>
    </source>
</evidence>
<dbReference type="CDD" id="cd01115">
    <property type="entry name" value="SLC13_permease"/>
    <property type="match status" value="1"/>
</dbReference>
<proteinExistence type="inferred from homology"/>